<feature type="transmembrane region" description="Helical" evidence="1">
    <location>
        <begin position="82"/>
        <end position="101"/>
    </location>
</feature>
<dbReference type="EMBL" id="JAERWK010000025">
    <property type="protein sequence ID" value="MBM9469256.1"/>
    <property type="molecule type" value="Genomic_DNA"/>
</dbReference>
<keyword evidence="1" id="KW-0812">Transmembrane</keyword>
<dbReference type="AlphaFoldDB" id="A0A939C0Y2"/>
<dbReference type="RefSeq" id="WP_205262204.1">
    <property type="nucleotide sequence ID" value="NZ_JAERWK010000025.1"/>
</dbReference>
<evidence type="ECO:0000313" key="3">
    <source>
        <dbReference type="Proteomes" id="UP000663792"/>
    </source>
</evidence>
<feature type="transmembrane region" description="Helical" evidence="1">
    <location>
        <begin position="59"/>
        <end position="76"/>
    </location>
</feature>
<proteinExistence type="predicted"/>
<comment type="caution">
    <text evidence="2">The sequence shown here is derived from an EMBL/GenBank/DDBJ whole genome shotgun (WGS) entry which is preliminary data.</text>
</comment>
<keyword evidence="3" id="KW-1185">Reference proteome</keyword>
<sequence length="110" mass="11260">MLVVSATACWLVNCTLGLGVATGTLDTSRARWIHHAAYAATAGLTAAAGLVLAVRRDRAVVRLLPAALPLAAIPFVPARTAGHAALGASLAPAYAATLWAVRGRRPDRPA</sequence>
<evidence type="ECO:0000313" key="2">
    <source>
        <dbReference type="EMBL" id="MBM9469256.1"/>
    </source>
</evidence>
<name>A0A939C0Y2_9ACTN</name>
<reference evidence="2" key="1">
    <citation type="submission" date="2021-01" db="EMBL/GenBank/DDBJ databases">
        <title>YIM 132084 draft genome.</title>
        <authorList>
            <person name="An D."/>
        </authorList>
    </citation>
    <scope>NUCLEOTIDE SEQUENCE</scope>
    <source>
        <strain evidence="2">YIM 132084</strain>
    </source>
</reference>
<protein>
    <submittedName>
        <fullName evidence="2">Uncharacterized protein</fullName>
    </submittedName>
</protein>
<evidence type="ECO:0000256" key="1">
    <source>
        <dbReference type="SAM" id="Phobius"/>
    </source>
</evidence>
<accession>A0A939C0Y2</accession>
<feature type="transmembrane region" description="Helical" evidence="1">
    <location>
        <begin position="33"/>
        <end position="52"/>
    </location>
</feature>
<gene>
    <name evidence="2" type="ORF">JL106_18370</name>
</gene>
<dbReference type="Proteomes" id="UP000663792">
    <property type="component" value="Unassembled WGS sequence"/>
</dbReference>
<organism evidence="2 3">
    <name type="scientific">Nakamurella leprariae</name>
    <dbReference type="NCBI Taxonomy" id="2803911"/>
    <lineage>
        <taxon>Bacteria</taxon>
        <taxon>Bacillati</taxon>
        <taxon>Actinomycetota</taxon>
        <taxon>Actinomycetes</taxon>
        <taxon>Nakamurellales</taxon>
        <taxon>Nakamurellaceae</taxon>
        <taxon>Nakamurella</taxon>
    </lineage>
</organism>
<keyword evidence="1" id="KW-1133">Transmembrane helix</keyword>
<keyword evidence="1" id="KW-0472">Membrane</keyword>